<name>A0A9X3BUH3_9MYCO</name>
<proteinExistence type="predicted"/>
<dbReference type="InterPro" id="IPR001347">
    <property type="entry name" value="SIS_dom"/>
</dbReference>
<dbReference type="Proteomes" id="UP001141629">
    <property type="component" value="Unassembled WGS sequence"/>
</dbReference>
<reference evidence="5" key="1">
    <citation type="submission" date="2020-07" db="EMBL/GenBank/DDBJ databases">
        <authorList>
            <person name="Pettersson B.M.F."/>
            <person name="Behra P.R.K."/>
            <person name="Ramesh M."/>
            <person name="Das S."/>
            <person name="Dasgupta S."/>
            <person name="Kirsebom L.A."/>
        </authorList>
    </citation>
    <scope>NUCLEOTIDE SEQUENCE</scope>
    <source>
        <strain evidence="5">DSM 44838</strain>
    </source>
</reference>
<dbReference type="Pfam" id="PF01380">
    <property type="entry name" value="SIS"/>
    <property type="match status" value="1"/>
</dbReference>
<dbReference type="PROSITE" id="PS51464">
    <property type="entry name" value="SIS"/>
    <property type="match status" value="1"/>
</dbReference>
<organism evidence="5 6">
    <name type="scientific">Mycobacterium yunnanensis</name>
    <dbReference type="NCBI Taxonomy" id="368477"/>
    <lineage>
        <taxon>Bacteria</taxon>
        <taxon>Bacillati</taxon>
        <taxon>Actinomycetota</taxon>
        <taxon>Actinomycetes</taxon>
        <taxon>Mycobacteriales</taxon>
        <taxon>Mycobacteriaceae</taxon>
        <taxon>Mycobacterium</taxon>
    </lineage>
</organism>
<evidence type="ECO:0000256" key="3">
    <source>
        <dbReference type="ARBA" id="ARBA00016090"/>
    </source>
</evidence>
<dbReference type="InterPro" id="IPR046348">
    <property type="entry name" value="SIS_dom_sf"/>
</dbReference>
<dbReference type="SUPFAM" id="SSF53697">
    <property type="entry name" value="SIS domain"/>
    <property type="match status" value="1"/>
</dbReference>
<evidence type="ECO:0000313" key="6">
    <source>
        <dbReference type="Proteomes" id="UP001141629"/>
    </source>
</evidence>
<dbReference type="RefSeq" id="WP_263997613.1">
    <property type="nucleotide sequence ID" value="NZ_JACKVK010000010.1"/>
</dbReference>
<dbReference type="GO" id="GO:0097367">
    <property type="term" value="F:carbohydrate derivative binding"/>
    <property type="evidence" value="ECO:0007669"/>
    <property type="project" value="InterPro"/>
</dbReference>
<dbReference type="AlphaFoldDB" id="A0A9X3BUH3"/>
<evidence type="ECO:0000313" key="5">
    <source>
        <dbReference type="EMBL" id="MCV7422719.1"/>
    </source>
</evidence>
<protein>
    <recommendedName>
        <fullName evidence="3">Glutamine--fructose-6-phosphate aminotransferase [isomerizing]</fullName>
        <ecNumber evidence="2">2.6.1.16</ecNumber>
    </recommendedName>
</protein>
<dbReference type="GO" id="GO:0004360">
    <property type="term" value="F:glutamine-fructose-6-phosphate transaminase (isomerizing) activity"/>
    <property type="evidence" value="ECO:0007669"/>
    <property type="project" value="UniProtKB-EC"/>
</dbReference>
<evidence type="ECO:0000256" key="1">
    <source>
        <dbReference type="ARBA" id="ARBA00001031"/>
    </source>
</evidence>
<accession>A0A9X3BUH3</accession>
<dbReference type="GO" id="GO:0006002">
    <property type="term" value="P:fructose 6-phosphate metabolic process"/>
    <property type="evidence" value="ECO:0007669"/>
    <property type="project" value="TreeGrafter"/>
</dbReference>
<feature type="domain" description="SIS" evidence="4">
    <location>
        <begin position="20"/>
        <end position="171"/>
    </location>
</feature>
<dbReference type="PANTHER" id="PTHR10937">
    <property type="entry name" value="GLUCOSAMINE--FRUCTOSE-6-PHOSPHATE AMINOTRANSFERASE, ISOMERIZING"/>
    <property type="match status" value="1"/>
</dbReference>
<reference evidence="5" key="2">
    <citation type="journal article" date="2022" name="BMC Genomics">
        <title>Comparative genome analysis of mycobacteria focusing on tRNA and non-coding RNA.</title>
        <authorList>
            <person name="Behra P.R.K."/>
            <person name="Pettersson B.M.F."/>
            <person name="Ramesh M."/>
            <person name="Das S."/>
            <person name="Dasgupta S."/>
            <person name="Kirsebom L.A."/>
        </authorList>
    </citation>
    <scope>NUCLEOTIDE SEQUENCE</scope>
    <source>
        <strain evidence="5">DSM 44838</strain>
    </source>
</reference>
<comment type="caution">
    <text evidence="5">The sequence shown here is derived from an EMBL/GenBank/DDBJ whole genome shotgun (WGS) entry which is preliminary data.</text>
</comment>
<dbReference type="Gene3D" id="3.40.50.10490">
    <property type="entry name" value="Glucose-6-phosphate isomerase like protein, domain 1"/>
    <property type="match status" value="1"/>
</dbReference>
<dbReference type="GO" id="GO:0006047">
    <property type="term" value="P:UDP-N-acetylglucosamine metabolic process"/>
    <property type="evidence" value="ECO:0007669"/>
    <property type="project" value="TreeGrafter"/>
</dbReference>
<gene>
    <name evidence="5" type="ORF">H7K45_19405</name>
</gene>
<dbReference type="PANTHER" id="PTHR10937:SF0">
    <property type="entry name" value="GLUTAMINE--FRUCTOSE-6-PHOSPHATE TRANSAMINASE (ISOMERIZING)"/>
    <property type="match status" value="1"/>
</dbReference>
<dbReference type="EC" id="2.6.1.16" evidence="2"/>
<sequence>MKPDGFAADLRLKPEVLDRLATVLAAGNPWARVVPPDVQRVVLLGMGSSAYAAGVAAARMRATGLTVTSELASSALLPHWGAGTLVVATSASGGSVETLDALDRLPAAAHVIALTNTPASAIGERCRDVVELAADPEVGGVACRSYQHTLALLMALECHLLGAGLAPLATTVTAAAGASAHLLETEEDWLPEVSELLLGPAGTHFAAPAHRFCSAQQAALMLREGPRLPAVGCETGDWSHVDVYLTKTTDYRLGVFAGSPWEDQMAEWTTARGSTVVGIGGDVPGARYRLRYPGDDEDDVRLLTEVLVAELIASAAWGDI</sequence>
<dbReference type="EMBL" id="JACKVK010000010">
    <property type="protein sequence ID" value="MCV7422719.1"/>
    <property type="molecule type" value="Genomic_DNA"/>
</dbReference>
<keyword evidence="6" id="KW-1185">Reference proteome</keyword>
<comment type="catalytic activity">
    <reaction evidence="1">
        <text>D-fructose 6-phosphate + L-glutamine = D-glucosamine 6-phosphate + L-glutamate</text>
        <dbReference type="Rhea" id="RHEA:13237"/>
        <dbReference type="ChEBI" id="CHEBI:29985"/>
        <dbReference type="ChEBI" id="CHEBI:58359"/>
        <dbReference type="ChEBI" id="CHEBI:58725"/>
        <dbReference type="ChEBI" id="CHEBI:61527"/>
        <dbReference type="EC" id="2.6.1.16"/>
    </reaction>
</comment>
<evidence type="ECO:0000259" key="4">
    <source>
        <dbReference type="PROSITE" id="PS51464"/>
    </source>
</evidence>
<evidence type="ECO:0000256" key="2">
    <source>
        <dbReference type="ARBA" id="ARBA00012916"/>
    </source>
</evidence>
<dbReference type="GO" id="GO:0006487">
    <property type="term" value="P:protein N-linked glycosylation"/>
    <property type="evidence" value="ECO:0007669"/>
    <property type="project" value="TreeGrafter"/>
</dbReference>